<sequence>MNPVSSTSAFSQTQVSSSASRAQSAGQSPAKRLDESLSAFLTEKGVSSEDQTAIKSELSDAITSLVSAGTAVSPTEVKAALSEILSDRGLDGEGFVSQLGTPGSGGRQGSSSREQGGQRVGGGRRGGGGGGPRGAGGPPPGGRPGAADESTETTSTSETSEIDDLLAWLESQTSESESNSGSKTTTHTLPGSFIKRGGGNLDATV</sequence>
<feature type="compositionally biased region" description="Low complexity" evidence="1">
    <location>
        <begin position="170"/>
        <end position="186"/>
    </location>
</feature>
<reference evidence="2 3" key="1">
    <citation type="submission" date="2020-08" db="EMBL/GenBank/DDBJ databases">
        <title>Genomic Encyclopedia of Type Strains, Phase III (KMG-III): the genomes of soil and plant-associated and newly described type strains.</title>
        <authorList>
            <person name="Whitman W."/>
        </authorList>
    </citation>
    <scope>NUCLEOTIDE SEQUENCE [LARGE SCALE GENOMIC DNA]</scope>
    <source>
        <strain evidence="2 3">CECT 8075</strain>
    </source>
</reference>
<name>A0A7W5H799_9BACT</name>
<proteinExistence type="predicted"/>
<dbReference type="EMBL" id="JACHXU010000014">
    <property type="protein sequence ID" value="MBB3208133.1"/>
    <property type="molecule type" value="Genomic_DNA"/>
</dbReference>
<evidence type="ECO:0000256" key="1">
    <source>
        <dbReference type="SAM" id="MobiDB-lite"/>
    </source>
</evidence>
<feature type="compositionally biased region" description="Low complexity" evidence="1">
    <location>
        <begin position="1"/>
        <end position="28"/>
    </location>
</feature>
<feature type="region of interest" description="Disordered" evidence="1">
    <location>
        <begin position="1"/>
        <end position="31"/>
    </location>
</feature>
<keyword evidence="3" id="KW-1185">Reference proteome</keyword>
<feature type="compositionally biased region" description="Gly residues" evidence="1">
    <location>
        <begin position="118"/>
        <end position="136"/>
    </location>
</feature>
<evidence type="ECO:0000313" key="3">
    <source>
        <dbReference type="Proteomes" id="UP000536179"/>
    </source>
</evidence>
<dbReference type="AlphaFoldDB" id="A0A7W5H799"/>
<organism evidence="2 3">
    <name type="scientific">Aporhodopirellula rubra</name>
    <dbReference type="NCBI Taxonomy" id="980271"/>
    <lineage>
        <taxon>Bacteria</taxon>
        <taxon>Pseudomonadati</taxon>
        <taxon>Planctomycetota</taxon>
        <taxon>Planctomycetia</taxon>
        <taxon>Pirellulales</taxon>
        <taxon>Pirellulaceae</taxon>
        <taxon>Aporhodopirellula</taxon>
    </lineage>
</organism>
<gene>
    <name evidence="2" type="ORF">FHS27_003960</name>
</gene>
<dbReference type="RefSeq" id="WP_184306376.1">
    <property type="nucleotide sequence ID" value="NZ_JACHXU010000014.1"/>
</dbReference>
<comment type="caution">
    <text evidence="2">The sequence shown here is derived from an EMBL/GenBank/DDBJ whole genome shotgun (WGS) entry which is preliminary data.</text>
</comment>
<evidence type="ECO:0000313" key="2">
    <source>
        <dbReference type="EMBL" id="MBB3208133.1"/>
    </source>
</evidence>
<feature type="compositionally biased region" description="Gly residues" evidence="1">
    <location>
        <begin position="196"/>
        <end position="205"/>
    </location>
</feature>
<protein>
    <submittedName>
        <fullName evidence="2">Uncharacterized protein</fullName>
    </submittedName>
</protein>
<feature type="region of interest" description="Disordered" evidence="1">
    <location>
        <begin position="87"/>
        <end position="205"/>
    </location>
</feature>
<accession>A0A7W5H799</accession>
<dbReference type="Proteomes" id="UP000536179">
    <property type="component" value="Unassembled WGS sequence"/>
</dbReference>